<gene>
    <name evidence="11" type="ORF">niasHS_001515</name>
</gene>
<feature type="region of interest" description="Disordered" evidence="10">
    <location>
        <begin position="1"/>
        <end position="44"/>
    </location>
</feature>
<evidence type="ECO:0000256" key="6">
    <source>
        <dbReference type="ARBA" id="ARBA00023128"/>
    </source>
</evidence>
<keyword evidence="7 9" id="KW-0472">Membrane</keyword>
<keyword evidence="9" id="KW-0653">Protein transport</keyword>
<evidence type="ECO:0000313" key="12">
    <source>
        <dbReference type="Proteomes" id="UP001620645"/>
    </source>
</evidence>
<evidence type="ECO:0000256" key="9">
    <source>
        <dbReference type="RuleBase" id="RU367038"/>
    </source>
</evidence>
<evidence type="ECO:0000256" key="10">
    <source>
        <dbReference type="SAM" id="MobiDB-lite"/>
    </source>
</evidence>
<keyword evidence="9" id="KW-0811">Translocation</keyword>
<keyword evidence="3 9" id="KW-0812">Transmembrane</keyword>
<accession>A0ABD2KDN3</accession>
<evidence type="ECO:0000256" key="4">
    <source>
        <dbReference type="ARBA" id="ARBA00022792"/>
    </source>
</evidence>
<organism evidence="11 12">
    <name type="scientific">Heterodera schachtii</name>
    <name type="common">Sugarbeet cyst nematode worm</name>
    <name type="synonym">Tylenchus schachtii</name>
    <dbReference type="NCBI Taxonomy" id="97005"/>
    <lineage>
        <taxon>Eukaryota</taxon>
        <taxon>Metazoa</taxon>
        <taxon>Ecdysozoa</taxon>
        <taxon>Nematoda</taxon>
        <taxon>Chromadorea</taxon>
        <taxon>Rhabditida</taxon>
        <taxon>Tylenchina</taxon>
        <taxon>Tylenchomorpha</taxon>
        <taxon>Tylenchoidea</taxon>
        <taxon>Heteroderidae</taxon>
        <taxon>Heteroderinae</taxon>
        <taxon>Heterodera</taxon>
    </lineage>
</organism>
<comment type="caution">
    <text evidence="11">The sequence shown here is derived from an EMBL/GenBank/DDBJ whole genome shotgun (WGS) entry which is preliminary data.</text>
</comment>
<evidence type="ECO:0000256" key="2">
    <source>
        <dbReference type="ARBA" id="ARBA00008444"/>
    </source>
</evidence>
<reference evidence="11 12" key="1">
    <citation type="submission" date="2024-10" db="EMBL/GenBank/DDBJ databases">
        <authorList>
            <person name="Kim D."/>
        </authorList>
    </citation>
    <scope>NUCLEOTIDE SEQUENCE [LARGE SCALE GENOMIC DNA]</scope>
    <source>
        <strain evidence="11">Taebaek</strain>
    </source>
</reference>
<dbReference type="Proteomes" id="UP001620645">
    <property type="component" value="Unassembled WGS sequence"/>
</dbReference>
<feature type="compositionally biased region" description="Basic and acidic residues" evidence="10">
    <location>
        <begin position="23"/>
        <end position="35"/>
    </location>
</feature>
<comment type="function">
    <text evidence="8 9">Essential core component of the TIM22 complex, a complex that mediates the import and insertion of multi-pass transmembrane proteins into the mitochondrial inner membrane. In the TIM22 complex, it constitutes the voltage-activated and signal-gated channel. Forms a twin-pore translocase that uses the membrane potential as external driving force in 2 voltage-dependent steps.</text>
</comment>
<comment type="subcellular location">
    <subcellularLocation>
        <location evidence="1 9">Mitochondrion inner membrane</location>
        <topology evidence="1 9">Multi-pass membrane protein</topology>
    </subcellularLocation>
</comment>
<keyword evidence="9" id="KW-0813">Transport</keyword>
<proteinExistence type="inferred from homology"/>
<evidence type="ECO:0000256" key="5">
    <source>
        <dbReference type="ARBA" id="ARBA00022989"/>
    </source>
</evidence>
<dbReference type="GO" id="GO:0008320">
    <property type="term" value="F:protein transmembrane transporter activity"/>
    <property type="evidence" value="ECO:0007669"/>
    <property type="project" value="UniProtKB-UniRule"/>
</dbReference>
<evidence type="ECO:0000256" key="1">
    <source>
        <dbReference type="ARBA" id="ARBA00004448"/>
    </source>
</evidence>
<feature type="transmembrane region" description="Helical" evidence="9">
    <location>
        <begin position="109"/>
        <end position="132"/>
    </location>
</feature>
<evidence type="ECO:0000256" key="7">
    <source>
        <dbReference type="ARBA" id="ARBA00023136"/>
    </source>
</evidence>
<dbReference type="GO" id="GO:0045039">
    <property type="term" value="P:protein insertion into mitochondrial inner membrane"/>
    <property type="evidence" value="ECO:0007669"/>
    <property type="project" value="UniProtKB-UniRule"/>
</dbReference>
<keyword evidence="5 9" id="KW-1133">Transmembrane helix</keyword>
<evidence type="ECO:0000256" key="8">
    <source>
        <dbReference type="ARBA" id="ARBA00024713"/>
    </source>
</evidence>
<dbReference type="GO" id="GO:0042721">
    <property type="term" value="C:TIM22 mitochondrial import inner membrane insertion complex"/>
    <property type="evidence" value="ECO:0007669"/>
    <property type="project" value="UniProtKB-UniRule"/>
</dbReference>
<evidence type="ECO:0000256" key="3">
    <source>
        <dbReference type="ARBA" id="ARBA00022692"/>
    </source>
</evidence>
<protein>
    <recommendedName>
        <fullName evidence="9">Mitochondrial import inner membrane translocase subunit TIM22</fullName>
    </recommendedName>
</protein>
<dbReference type="EMBL" id="JBICCN010000027">
    <property type="protein sequence ID" value="KAL3101055.1"/>
    <property type="molecule type" value="Genomic_DNA"/>
</dbReference>
<dbReference type="PANTHER" id="PTHR14110:SF0">
    <property type="entry name" value="MITOCHONDRIAL IMPORT INNER MEMBRANE TRANSLOCASE SUBUNIT TIM22"/>
    <property type="match status" value="1"/>
</dbReference>
<feature type="transmembrane region" description="Helical" evidence="9">
    <location>
        <begin position="214"/>
        <end position="232"/>
    </location>
</feature>
<dbReference type="InterPro" id="IPR039175">
    <property type="entry name" value="TIM22"/>
</dbReference>
<dbReference type="AlphaFoldDB" id="A0ABD2KDN3"/>
<keyword evidence="12" id="KW-1185">Reference proteome</keyword>
<evidence type="ECO:0000313" key="11">
    <source>
        <dbReference type="EMBL" id="KAL3101055.1"/>
    </source>
</evidence>
<comment type="subunit">
    <text evidence="9">Component of the TIM22 complex.</text>
</comment>
<comment type="similarity">
    <text evidence="2 9">Belongs to the Tim17/Tim22/Tim23 family.</text>
</comment>
<keyword evidence="6 9" id="KW-0496">Mitochondrion</keyword>
<name>A0ABD2KDN3_HETSC</name>
<dbReference type="Pfam" id="PF02466">
    <property type="entry name" value="Tim17"/>
    <property type="match status" value="1"/>
</dbReference>
<keyword evidence="4 9" id="KW-0999">Mitochondrion inner membrane</keyword>
<dbReference type="PANTHER" id="PTHR14110">
    <property type="entry name" value="MITOCHONDRIAL IMPORT INNER MEMBRANE TRANSLOCASE SUBUNIT TIM22"/>
    <property type="match status" value="1"/>
</dbReference>
<sequence length="234" mass="25996">METFRIDPSSSIDRLSRLFPNPFRRDEQGQSEEGHQQQQQQQPPFVYTPSAFVRQIDEMIGSRTRPWRKIANGVDEDVQLRIARVVQSNFALPPMSREERVMASVMENCAFKSVVACALGAGIGVLFGLFTVSVDPSYAISKDPTKPLSLRETWTEMKTRVGRYSRNFASIGLLFAGTECILETTRAKSDWRNGTLSGAIVGGMLGFRAGLQPALLGAAGFAAFSTAIEFYMRR</sequence>